<dbReference type="EMBL" id="BLXT01004298">
    <property type="protein sequence ID" value="GFO11388.1"/>
    <property type="molecule type" value="Genomic_DNA"/>
</dbReference>
<reference evidence="2 3" key="1">
    <citation type="journal article" date="2021" name="Elife">
        <title>Chloroplast acquisition without the gene transfer in kleptoplastic sea slugs, Plakobranchus ocellatus.</title>
        <authorList>
            <person name="Maeda T."/>
            <person name="Takahashi S."/>
            <person name="Yoshida T."/>
            <person name="Shimamura S."/>
            <person name="Takaki Y."/>
            <person name="Nagai Y."/>
            <person name="Toyoda A."/>
            <person name="Suzuki Y."/>
            <person name="Arimoto A."/>
            <person name="Ishii H."/>
            <person name="Satoh N."/>
            <person name="Nishiyama T."/>
            <person name="Hasebe M."/>
            <person name="Maruyama T."/>
            <person name="Minagawa J."/>
            <person name="Obokata J."/>
            <person name="Shigenobu S."/>
        </authorList>
    </citation>
    <scope>NUCLEOTIDE SEQUENCE [LARGE SCALE GENOMIC DNA]</scope>
</reference>
<proteinExistence type="predicted"/>
<dbReference type="AlphaFoldDB" id="A0AAV4AX21"/>
<gene>
    <name evidence="2" type="ORF">PoB_003789300</name>
</gene>
<evidence type="ECO:0000313" key="2">
    <source>
        <dbReference type="EMBL" id="GFO11388.1"/>
    </source>
</evidence>
<evidence type="ECO:0000313" key="3">
    <source>
        <dbReference type="Proteomes" id="UP000735302"/>
    </source>
</evidence>
<dbReference type="Proteomes" id="UP000735302">
    <property type="component" value="Unassembled WGS sequence"/>
</dbReference>
<comment type="caution">
    <text evidence="2">The sequence shown here is derived from an EMBL/GenBank/DDBJ whole genome shotgun (WGS) entry which is preliminary data.</text>
</comment>
<organism evidence="2 3">
    <name type="scientific">Plakobranchus ocellatus</name>
    <dbReference type="NCBI Taxonomy" id="259542"/>
    <lineage>
        <taxon>Eukaryota</taxon>
        <taxon>Metazoa</taxon>
        <taxon>Spiralia</taxon>
        <taxon>Lophotrochozoa</taxon>
        <taxon>Mollusca</taxon>
        <taxon>Gastropoda</taxon>
        <taxon>Heterobranchia</taxon>
        <taxon>Euthyneura</taxon>
        <taxon>Panpulmonata</taxon>
        <taxon>Sacoglossa</taxon>
        <taxon>Placobranchoidea</taxon>
        <taxon>Plakobranchidae</taxon>
        <taxon>Plakobranchus</taxon>
    </lineage>
</organism>
<feature type="region of interest" description="Disordered" evidence="1">
    <location>
        <begin position="124"/>
        <end position="151"/>
    </location>
</feature>
<keyword evidence="3" id="KW-1185">Reference proteome</keyword>
<name>A0AAV4AX21_9GAST</name>
<sequence>MLVDTIRRGAGGVPCQLASWNKSDQIARNEFIISTIDKVHNIHIRRWNKILVWKCRCHGHSEEELIGVMTGSFQPISMNGKKHPKVVQGTGMRPDIVFQRSWVKLDKIPDIAYRVHNVISGRLAGPPSGQGAGSKGSNSRQKGPWRSQGGLASHCATEAPFIAKQVETSL</sequence>
<protein>
    <submittedName>
        <fullName evidence="2">Uncharacterized protein</fullName>
    </submittedName>
</protein>
<evidence type="ECO:0000256" key="1">
    <source>
        <dbReference type="SAM" id="MobiDB-lite"/>
    </source>
</evidence>
<accession>A0AAV4AX21</accession>